<dbReference type="InterPro" id="IPR003228">
    <property type="entry name" value="TFIID_TAF12_dom"/>
</dbReference>
<feature type="domain" description="Transcription initiation factor TFIID subunit 12" evidence="8">
    <location>
        <begin position="70"/>
        <end position="136"/>
    </location>
</feature>
<dbReference type="InterPro" id="IPR009072">
    <property type="entry name" value="Histone-fold"/>
</dbReference>
<dbReference type="CDD" id="cd07981">
    <property type="entry name" value="HFD_TAF12"/>
    <property type="match status" value="1"/>
</dbReference>
<comment type="similarity">
    <text evidence="2">Belongs to the TAF12 family.</text>
</comment>
<evidence type="ECO:0000259" key="8">
    <source>
        <dbReference type="Pfam" id="PF03847"/>
    </source>
</evidence>
<dbReference type="PANTHER" id="PTHR12264">
    <property type="entry name" value="TRANSCRIPTION INITIATION FACTOR TFIID SUBUNIT 12"/>
    <property type="match status" value="1"/>
</dbReference>
<protein>
    <recommendedName>
        <fullName evidence="3">Transcription initiation factor TFIID subunit 12</fullName>
    </recommendedName>
</protein>
<keyword evidence="4" id="KW-0805">Transcription regulation</keyword>
<accession>A0A1B6H3H0</accession>
<dbReference type="SUPFAM" id="SSF47113">
    <property type="entry name" value="Histone-fold"/>
    <property type="match status" value="1"/>
</dbReference>
<dbReference type="PANTHER" id="PTHR12264:SF21">
    <property type="entry name" value="TRANSCRIPTION INITIATION FACTOR TFIID SUBUNIT 12"/>
    <property type="match status" value="1"/>
</dbReference>
<dbReference type="InterPro" id="IPR037794">
    <property type="entry name" value="TAF12"/>
</dbReference>
<dbReference type="GO" id="GO:0046982">
    <property type="term" value="F:protein heterodimerization activity"/>
    <property type="evidence" value="ECO:0007669"/>
    <property type="project" value="InterPro"/>
</dbReference>
<evidence type="ECO:0000256" key="6">
    <source>
        <dbReference type="ARBA" id="ARBA00023242"/>
    </source>
</evidence>
<dbReference type="GO" id="GO:0003677">
    <property type="term" value="F:DNA binding"/>
    <property type="evidence" value="ECO:0007669"/>
    <property type="project" value="TreeGrafter"/>
</dbReference>
<reference evidence="9" key="1">
    <citation type="submission" date="2015-11" db="EMBL/GenBank/DDBJ databases">
        <title>De novo transcriptome assembly of four potential Pierce s Disease insect vectors from Arizona vineyards.</title>
        <authorList>
            <person name="Tassone E.E."/>
        </authorList>
    </citation>
    <scope>NUCLEOTIDE SEQUENCE</scope>
</reference>
<dbReference type="GO" id="GO:0017025">
    <property type="term" value="F:TBP-class protein binding"/>
    <property type="evidence" value="ECO:0007669"/>
    <property type="project" value="TreeGrafter"/>
</dbReference>
<proteinExistence type="inferred from homology"/>
<dbReference type="Pfam" id="PF03847">
    <property type="entry name" value="TFIID_20kDa"/>
    <property type="match status" value="1"/>
</dbReference>
<evidence type="ECO:0000256" key="4">
    <source>
        <dbReference type="ARBA" id="ARBA00023015"/>
    </source>
</evidence>
<evidence type="ECO:0000256" key="1">
    <source>
        <dbReference type="ARBA" id="ARBA00004123"/>
    </source>
</evidence>
<dbReference type="Gene3D" id="1.10.20.10">
    <property type="entry name" value="Histone, subunit A"/>
    <property type="match status" value="1"/>
</dbReference>
<dbReference type="GO" id="GO:0000124">
    <property type="term" value="C:SAGA complex"/>
    <property type="evidence" value="ECO:0007669"/>
    <property type="project" value="InterPro"/>
</dbReference>
<evidence type="ECO:0000256" key="5">
    <source>
        <dbReference type="ARBA" id="ARBA00023163"/>
    </source>
</evidence>
<organism evidence="9">
    <name type="scientific">Cuerna arida</name>
    <dbReference type="NCBI Taxonomy" id="1464854"/>
    <lineage>
        <taxon>Eukaryota</taxon>
        <taxon>Metazoa</taxon>
        <taxon>Ecdysozoa</taxon>
        <taxon>Arthropoda</taxon>
        <taxon>Hexapoda</taxon>
        <taxon>Insecta</taxon>
        <taxon>Pterygota</taxon>
        <taxon>Neoptera</taxon>
        <taxon>Paraneoptera</taxon>
        <taxon>Hemiptera</taxon>
        <taxon>Auchenorrhyncha</taxon>
        <taxon>Membracoidea</taxon>
        <taxon>Cicadellidae</taxon>
        <taxon>Cicadellinae</taxon>
        <taxon>Proconiini</taxon>
        <taxon>Cuerna</taxon>
    </lineage>
</organism>
<evidence type="ECO:0000256" key="3">
    <source>
        <dbReference type="ARBA" id="ARBA00017484"/>
    </source>
</evidence>
<evidence type="ECO:0000313" key="9">
    <source>
        <dbReference type="EMBL" id="JAS69188.1"/>
    </source>
</evidence>
<dbReference type="FunFam" id="1.10.20.10:FF:000011">
    <property type="entry name" value="Transcription initiation factor TFIID subunit 12"/>
    <property type="match status" value="1"/>
</dbReference>
<feature type="compositionally biased region" description="Low complexity" evidence="7">
    <location>
        <begin position="44"/>
        <end position="54"/>
    </location>
</feature>
<comment type="subcellular location">
    <subcellularLocation>
        <location evidence="1">Nucleus</location>
    </subcellularLocation>
</comment>
<keyword evidence="5" id="KW-0804">Transcription</keyword>
<keyword evidence="6" id="KW-0539">Nucleus</keyword>
<evidence type="ECO:0000256" key="2">
    <source>
        <dbReference type="ARBA" id="ARBA00007530"/>
    </source>
</evidence>
<sequence>MDISSNSLSQPTAMSMDAEMNLYSNERASPAPVLGNIQSVLTTVSSSPTASPTPQIKMQHDVSSSQLLTRPRLQELVREVDATEQLDEEVEEILLQLADDFVESTVNAACLLAKHRKCNTIDVKDVQLHLERNWNMWLPGFGTDELRPYKRSTVTEAHKQRLALIRKALKKY</sequence>
<dbReference type="GO" id="GO:0005669">
    <property type="term" value="C:transcription factor TFIID complex"/>
    <property type="evidence" value="ECO:0007669"/>
    <property type="project" value="InterPro"/>
</dbReference>
<evidence type="ECO:0000256" key="7">
    <source>
        <dbReference type="SAM" id="MobiDB-lite"/>
    </source>
</evidence>
<dbReference type="AlphaFoldDB" id="A0A1B6H3H0"/>
<feature type="region of interest" description="Disordered" evidence="7">
    <location>
        <begin position="44"/>
        <end position="64"/>
    </location>
</feature>
<dbReference type="EMBL" id="GECZ01000581">
    <property type="protein sequence ID" value="JAS69188.1"/>
    <property type="molecule type" value="Transcribed_RNA"/>
</dbReference>
<dbReference type="GO" id="GO:0051123">
    <property type="term" value="P:RNA polymerase II preinitiation complex assembly"/>
    <property type="evidence" value="ECO:0007669"/>
    <property type="project" value="TreeGrafter"/>
</dbReference>
<name>A0A1B6H3H0_9HEMI</name>
<gene>
    <name evidence="9" type="ORF">g.17365</name>
</gene>